<dbReference type="STRING" id="665118.SAMN02983003_0113"/>
<dbReference type="SUPFAM" id="SSF53756">
    <property type="entry name" value="UDP-Glycosyltransferase/glycogen phosphorylase"/>
    <property type="match status" value="1"/>
</dbReference>
<feature type="domain" description="Glycosyltransferase subfamily 4-like N-terminal" evidence="3">
    <location>
        <begin position="38"/>
        <end position="193"/>
    </location>
</feature>
<keyword evidence="4" id="KW-0808">Transferase</keyword>
<sequence>MSLSQNADATDVVDSDARPSAPPGDKLRICHIAATTEGGIWVYEQLRDLRDRFGHDVSVILNGDAGTLVDRFKAAGIPVLVADFEYLSSSDLFALPKKILRLASLLRRERFDIVQTHLFHSMVIGRFAAWLADVPVRLSMVAGPFHLEAYTSKWIDGSTQWMETALIPSCEFTRSIYKSMGVEEDRLKLIYYGPDETKFDPDGHQAVPIREQYGWPDDTPLIGMVAYFYAELGANRWTPPIAHGRSIKCQADLINAMPAILARVPNAKLVFVGSGWGEPGQQHLSNMKNLVRELGLDDSIKFFGYSSDIPGILKSLDVTVQASLSENLGGTIEALLMECPIVATRVGGLVDSVVDGKTGVVVNPSDPPDLARGILELLTDREKAKLLAANGRRLMEDRFTLRTTVEKEDALYRSLKAKAAGGYRLHVSALRGIIGGFVCAYLAGRYWLFDLRLLPALDAGWRPWHFHRTRSRIAGALRRLQGRSTHAASTYQPDARTDPVSGGPIVSPMRMALYRFYAWVGRRKLGWGIRKRIKDLFRQ</sequence>
<dbReference type="PANTHER" id="PTHR12526">
    <property type="entry name" value="GLYCOSYLTRANSFERASE"/>
    <property type="match status" value="1"/>
</dbReference>
<reference evidence="4 5" key="1">
    <citation type="submission" date="2016-11" db="EMBL/GenBank/DDBJ databases">
        <authorList>
            <person name="Jaros S."/>
            <person name="Januszkiewicz K."/>
            <person name="Wedrychowicz H."/>
        </authorList>
    </citation>
    <scope>NUCLEOTIDE SEQUENCE [LARGE SCALE GENOMIC DNA]</scope>
    <source>
        <strain evidence="4 5">ATCC 23634</strain>
    </source>
</reference>
<proteinExistence type="predicted"/>
<evidence type="ECO:0000313" key="4">
    <source>
        <dbReference type="EMBL" id="SFZ80763.1"/>
    </source>
</evidence>
<dbReference type="CDD" id="cd03801">
    <property type="entry name" value="GT4_PimA-like"/>
    <property type="match status" value="1"/>
</dbReference>
<dbReference type="OrthoDB" id="9790710at2"/>
<dbReference type="Pfam" id="PF13579">
    <property type="entry name" value="Glyco_trans_4_4"/>
    <property type="match status" value="1"/>
</dbReference>
<dbReference type="PANTHER" id="PTHR12526:SF636">
    <property type="entry name" value="BLL3647 PROTEIN"/>
    <property type="match status" value="1"/>
</dbReference>
<protein>
    <submittedName>
        <fullName evidence="4">Glycosyltransferase involved in cell wall bisynthesis</fullName>
    </submittedName>
</protein>
<dbReference type="Pfam" id="PF00534">
    <property type="entry name" value="Glycos_transf_1"/>
    <property type="match status" value="1"/>
</dbReference>
<accession>A0A1K2HSQ5</accession>
<dbReference type="RefSeq" id="WP_084603153.1">
    <property type="nucleotide sequence ID" value="NZ_FPKU01000001.1"/>
</dbReference>
<dbReference type="InterPro" id="IPR028098">
    <property type="entry name" value="Glyco_trans_4-like_N"/>
</dbReference>
<dbReference type="GO" id="GO:0016757">
    <property type="term" value="F:glycosyltransferase activity"/>
    <property type="evidence" value="ECO:0007669"/>
    <property type="project" value="InterPro"/>
</dbReference>
<dbReference type="EMBL" id="FPKU01000001">
    <property type="protein sequence ID" value="SFZ80763.1"/>
    <property type="molecule type" value="Genomic_DNA"/>
</dbReference>
<feature type="region of interest" description="Disordered" evidence="1">
    <location>
        <begin position="1"/>
        <end position="22"/>
    </location>
</feature>
<name>A0A1K2HSQ5_9HYPH</name>
<evidence type="ECO:0000259" key="2">
    <source>
        <dbReference type="Pfam" id="PF00534"/>
    </source>
</evidence>
<evidence type="ECO:0000256" key="1">
    <source>
        <dbReference type="SAM" id="MobiDB-lite"/>
    </source>
</evidence>
<dbReference type="AlphaFoldDB" id="A0A1K2HSQ5"/>
<keyword evidence="5" id="KW-1185">Reference proteome</keyword>
<evidence type="ECO:0000313" key="5">
    <source>
        <dbReference type="Proteomes" id="UP000183447"/>
    </source>
</evidence>
<dbReference type="Gene3D" id="3.40.50.2000">
    <property type="entry name" value="Glycogen Phosphorylase B"/>
    <property type="match status" value="2"/>
</dbReference>
<gene>
    <name evidence="4" type="ORF">SAMN02983003_0113</name>
</gene>
<evidence type="ECO:0000259" key="3">
    <source>
        <dbReference type="Pfam" id="PF13579"/>
    </source>
</evidence>
<organism evidence="4 5">
    <name type="scientific">Devosia enhydra</name>
    <dbReference type="NCBI Taxonomy" id="665118"/>
    <lineage>
        <taxon>Bacteria</taxon>
        <taxon>Pseudomonadati</taxon>
        <taxon>Pseudomonadota</taxon>
        <taxon>Alphaproteobacteria</taxon>
        <taxon>Hyphomicrobiales</taxon>
        <taxon>Devosiaceae</taxon>
        <taxon>Devosia</taxon>
    </lineage>
</organism>
<dbReference type="Proteomes" id="UP000183447">
    <property type="component" value="Unassembled WGS sequence"/>
</dbReference>
<dbReference type="InterPro" id="IPR001296">
    <property type="entry name" value="Glyco_trans_1"/>
</dbReference>
<feature type="domain" description="Glycosyl transferase family 1" evidence="2">
    <location>
        <begin position="248"/>
        <end position="393"/>
    </location>
</feature>